<dbReference type="InterPro" id="IPR036265">
    <property type="entry name" value="HIT-like_sf"/>
</dbReference>
<evidence type="ECO:0000256" key="2">
    <source>
        <dbReference type="PIRSR" id="PIRSR601310-3"/>
    </source>
</evidence>
<feature type="domain" description="HIT" evidence="4">
    <location>
        <begin position="4"/>
        <end position="118"/>
    </location>
</feature>
<gene>
    <name evidence="5" type="ORF">SAMN05444391_0261</name>
</gene>
<dbReference type="Proteomes" id="UP000189810">
    <property type="component" value="Chromosome I"/>
</dbReference>
<feature type="active site" description="Tele-AMP-histidine intermediate" evidence="1">
    <location>
        <position position="104"/>
    </location>
</feature>
<dbReference type="SUPFAM" id="SSF54197">
    <property type="entry name" value="HIT-like"/>
    <property type="match status" value="1"/>
</dbReference>
<dbReference type="PRINTS" id="PR00332">
    <property type="entry name" value="HISTRIAD"/>
</dbReference>
<evidence type="ECO:0000256" key="1">
    <source>
        <dbReference type="PIRSR" id="PIRSR601310-1"/>
    </source>
</evidence>
<dbReference type="PANTHER" id="PTHR23089">
    <property type="entry name" value="HISTIDINE TRIAD HIT PROTEIN"/>
    <property type="match status" value="1"/>
</dbReference>
<proteinExistence type="predicted"/>
<organism evidence="5 6">
    <name type="scientific">Thermocrinis minervae</name>
    <dbReference type="NCBI Taxonomy" id="381751"/>
    <lineage>
        <taxon>Bacteria</taxon>
        <taxon>Pseudomonadati</taxon>
        <taxon>Aquificota</taxon>
        <taxon>Aquificia</taxon>
        <taxon>Aquificales</taxon>
        <taxon>Aquificaceae</taxon>
        <taxon>Thermocrinis</taxon>
    </lineage>
</organism>
<evidence type="ECO:0000256" key="3">
    <source>
        <dbReference type="PROSITE-ProRule" id="PRU00464"/>
    </source>
</evidence>
<dbReference type="AlphaFoldDB" id="A0A1M6QJF7"/>
<dbReference type="InterPro" id="IPR001310">
    <property type="entry name" value="Histidine_triad_HIT"/>
</dbReference>
<dbReference type="EMBL" id="LT670846">
    <property type="protein sequence ID" value="SHK20326.1"/>
    <property type="molecule type" value="Genomic_DNA"/>
</dbReference>
<feature type="short sequence motif" description="Histidine triad motif" evidence="2 3">
    <location>
        <begin position="102"/>
        <end position="106"/>
    </location>
</feature>
<keyword evidence="6" id="KW-1185">Reference proteome</keyword>
<dbReference type="GO" id="GO:0003824">
    <property type="term" value="F:catalytic activity"/>
    <property type="evidence" value="ECO:0007669"/>
    <property type="project" value="InterPro"/>
</dbReference>
<dbReference type="RefSeq" id="WP_079653453.1">
    <property type="nucleotide sequence ID" value="NZ_LT670846.1"/>
</dbReference>
<evidence type="ECO:0000259" key="4">
    <source>
        <dbReference type="PROSITE" id="PS51084"/>
    </source>
</evidence>
<evidence type="ECO:0000313" key="5">
    <source>
        <dbReference type="EMBL" id="SHK20326.1"/>
    </source>
</evidence>
<name>A0A1M6QJF7_9AQUI</name>
<dbReference type="PROSITE" id="PS51084">
    <property type="entry name" value="HIT_2"/>
    <property type="match status" value="1"/>
</dbReference>
<dbReference type="InterPro" id="IPR019808">
    <property type="entry name" value="Histidine_triad_CS"/>
</dbReference>
<sequence length="118" mass="13357">MDCIFCKIVRGEIPSKKVYEDELVYAFYDINPVAPQHILIVPKKHIVGVQQLEQEDECLVGHMFYVARRIAEQLGLAPDENLNKGYRLVFNVGKDAGQSVFHLHLHLIGGRSMGWPPG</sequence>
<dbReference type="CDD" id="cd01276">
    <property type="entry name" value="PKCI_related"/>
    <property type="match status" value="1"/>
</dbReference>
<dbReference type="STRING" id="381751.SAMN05444391_0261"/>
<dbReference type="InterPro" id="IPR011146">
    <property type="entry name" value="HIT-like"/>
</dbReference>
<dbReference type="PROSITE" id="PS00892">
    <property type="entry name" value="HIT_1"/>
    <property type="match status" value="1"/>
</dbReference>
<reference evidence="5 6" key="1">
    <citation type="submission" date="2016-11" db="EMBL/GenBank/DDBJ databases">
        <authorList>
            <person name="Jaros S."/>
            <person name="Januszkiewicz K."/>
            <person name="Wedrychowicz H."/>
        </authorList>
    </citation>
    <scope>NUCLEOTIDE SEQUENCE [LARGE SCALE GENOMIC DNA]</scope>
    <source>
        <strain evidence="5 6">DSM 19557</strain>
    </source>
</reference>
<evidence type="ECO:0000313" key="6">
    <source>
        <dbReference type="Proteomes" id="UP000189810"/>
    </source>
</evidence>
<dbReference type="Gene3D" id="3.30.428.10">
    <property type="entry name" value="HIT-like"/>
    <property type="match status" value="1"/>
</dbReference>
<dbReference type="Pfam" id="PF01230">
    <property type="entry name" value="HIT"/>
    <property type="match status" value="1"/>
</dbReference>
<accession>A0A1M6QJF7</accession>
<protein>
    <submittedName>
        <fullName evidence="5">Histidine triad (HIT) family protein</fullName>
    </submittedName>
</protein>